<dbReference type="SMART" id="SM00584">
    <property type="entry name" value="TLDc"/>
    <property type="match status" value="1"/>
</dbReference>
<comment type="caution">
    <text evidence="3">The sequence shown here is derived from an EMBL/GenBank/DDBJ whole genome shotgun (WGS) entry which is preliminary data.</text>
</comment>
<evidence type="ECO:0000259" key="2">
    <source>
        <dbReference type="PROSITE" id="PS51886"/>
    </source>
</evidence>
<sequence length="488" mass="54662">MFGLINGMTLYYKIMDSKLDRQDRQQLEQWIGGGPKTFTLLYSIQKNGCSSTEFHKICDNQGPTVTVLFNTSKSVFGGYTSISWRSCGNYASDDKAFLFQLHYNGNRQCQKLLVTKATHAICDTVNRGPTFGGGHDLCTFNNSIQKISSTNTFLLDGYCKVGNSFSNLGLTIDQFMNNNLNVFDLQVYKVTDGKDSYLDLEVQWRKSPALTNALFEELKEQIENYKPVPSLSLSQVRVLLLGPVGAGKSSFFNTINSIFRGRISHQGCSGSSDHSLTNVYRQYQVRSGTTGEPLSFRLCDTRGLEEGQGVDVLEVNYLLEGHVPDFYQFNPSASITPDVLGFNKSPALKDKIHCVAFVIDGSTIDFIAKPILEKFKSMQTRMNQRGIPQTIILTKVDKLSKVVIANISDVFRSEEVKEAVEKVSQMFGVPRGNVLPVKNYENEVRLDDQISALALLALQQILGFADDFLYNYLDKLECENVQKLNIKE</sequence>
<gene>
    <name evidence="3" type="ORF">ACJMK2_029130</name>
</gene>
<name>A0ABD3XB20_SINWO</name>
<dbReference type="Pfam" id="PF07534">
    <property type="entry name" value="TLD"/>
    <property type="match status" value="1"/>
</dbReference>
<keyword evidence="4" id="KW-1185">Reference proteome</keyword>
<dbReference type="InterPro" id="IPR027417">
    <property type="entry name" value="P-loop_NTPase"/>
</dbReference>
<dbReference type="SUPFAM" id="SSF52540">
    <property type="entry name" value="P-loop containing nucleoside triphosphate hydrolases"/>
    <property type="match status" value="1"/>
</dbReference>
<accession>A0ABD3XB20</accession>
<dbReference type="AlphaFoldDB" id="A0ABD3XB20"/>
<feature type="domain" description="TLDc" evidence="2">
    <location>
        <begin position="13"/>
        <end position="191"/>
    </location>
</feature>
<dbReference type="InterPro" id="IPR006571">
    <property type="entry name" value="TLDc_dom"/>
</dbReference>
<evidence type="ECO:0000313" key="4">
    <source>
        <dbReference type="Proteomes" id="UP001634394"/>
    </source>
</evidence>
<evidence type="ECO:0000313" key="3">
    <source>
        <dbReference type="EMBL" id="KAL3882826.1"/>
    </source>
</evidence>
<proteinExistence type="inferred from homology"/>
<dbReference type="Proteomes" id="UP001634394">
    <property type="component" value="Unassembled WGS sequence"/>
</dbReference>
<organism evidence="3 4">
    <name type="scientific">Sinanodonta woodiana</name>
    <name type="common">Chinese pond mussel</name>
    <name type="synonym">Anodonta woodiana</name>
    <dbReference type="NCBI Taxonomy" id="1069815"/>
    <lineage>
        <taxon>Eukaryota</taxon>
        <taxon>Metazoa</taxon>
        <taxon>Spiralia</taxon>
        <taxon>Lophotrochozoa</taxon>
        <taxon>Mollusca</taxon>
        <taxon>Bivalvia</taxon>
        <taxon>Autobranchia</taxon>
        <taxon>Heteroconchia</taxon>
        <taxon>Palaeoheterodonta</taxon>
        <taxon>Unionida</taxon>
        <taxon>Unionoidea</taxon>
        <taxon>Unionidae</taxon>
        <taxon>Unioninae</taxon>
        <taxon>Sinanodonta</taxon>
    </lineage>
</organism>
<evidence type="ECO:0000256" key="1">
    <source>
        <dbReference type="ARBA" id="ARBA00009243"/>
    </source>
</evidence>
<dbReference type="Gene3D" id="3.40.50.300">
    <property type="entry name" value="P-loop containing nucleotide triphosphate hydrolases"/>
    <property type="match status" value="1"/>
</dbReference>
<comment type="similarity">
    <text evidence="1">Belongs to the IFI44 family.</text>
</comment>
<dbReference type="EMBL" id="JBJQND010000003">
    <property type="protein sequence ID" value="KAL3882826.1"/>
    <property type="molecule type" value="Genomic_DNA"/>
</dbReference>
<dbReference type="CDD" id="cd00882">
    <property type="entry name" value="Ras_like_GTPase"/>
    <property type="match status" value="1"/>
</dbReference>
<dbReference type="PANTHER" id="PTHR14241:SF32">
    <property type="entry name" value="VWFA DOMAIN-CONTAINING PROTEIN-RELATED"/>
    <property type="match status" value="1"/>
</dbReference>
<dbReference type="PROSITE" id="PS51886">
    <property type="entry name" value="TLDC"/>
    <property type="match status" value="1"/>
</dbReference>
<dbReference type="PANTHER" id="PTHR14241">
    <property type="entry name" value="INTERFERON-INDUCED PROTEIN 44"/>
    <property type="match status" value="1"/>
</dbReference>
<protein>
    <recommendedName>
        <fullName evidence="2">TLDc domain-containing protein</fullName>
    </recommendedName>
</protein>
<reference evidence="3 4" key="1">
    <citation type="submission" date="2024-11" db="EMBL/GenBank/DDBJ databases">
        <title>Chromosome-level genome assembly of the freshwater bivalve Anodonta woodiana.</title>
        <authorList>
            <person name="Chen X."/>
        </authorList>
    </citation>
    <scope>NUCLEOTIDE SEQUENCE [LARGE SCALE GENOMIC DNA]</scope>
    <source>
        <strain evidence="3">MN2024</strain>
        <tissue evidence="3">Gills</tissue>
    </source>
</reference>